<protein>
    <submittedName>
        <fullName evidence="2">Uncharacterized protein</fullName>
    </submittedName>
</protein>
<organism evidence="2">
    <name type="scientific">Staphylococcus schleiferi</name>
    <dbReference type="NCBI Taxonomy" id="1295"/>
    <lineage>
        <taxon>Bacteria</taxon>
        <taxon>Bacillati</taxon>
        <taxon>Bacillota</taxon>
        <taxon>Bacilli</taxon>
        <taxon>Bacillales</taxon>
        <taxon>Staphylococcaceae</taxon>
        <taxon>Staphylococcus</taxon>
    </lineage>
</organism>
<gene>
    <name evidence="2" type="ORF">NCTC12218_00562</name>
</gene>
<sequence>MHEGVPSTYAAMNYNARKDDDQVIESNVHYKHIL</sequence>
<reference evidence="1 3" key="2">
    <citation type="submission" date="2020-11" db="EMBL/GenBank/DDBJ databases">
        <authorList>
            <consortium name="Pathogen Informatics"/>
        </authorList>
    </citation>
    <scope>NUCLEOTIDE SEQUENCE [LARGE SCALE GENOMIC DNA]</scope>
    <source>
        <strain evidence="1 3">NCTC12218</strain>
    </source>
</reference>
<accession>A0A7Z7VWK3</accession>
<evidence type="ECO:0000313" key="2">
    <source>
        <dbReference type="EMBL" id="SUM87271.1"/>
    </source>
</evidence>
<name>A0A7Z7VWK3_STASC</name>
<dbReference type="EMBL" id="LR962863">
    <property type="protein sequence ID" value="CAD7358976.1"/>
    <property type="molecule type" value="Genomic_DNA"/>
</dbReference>
<dbReference type="AlphaFoldDB" id="A0A7Z7VWK3"/>
<dbReference type="EMBL" id="UHEF01000001">
    <property type="protein sequence ID" value="SUM87271.1"/>
    <property type="molecule type" value="Genomic_DNA"/>
</dbReference>
<dbReference type="Proteomes" id="UP000264146">
    <property type="component" value="Chromosome"/>
</dbReference>
<evidence type="ECO:0000313" key="3">
    <source>
        <dbReference type="Proteomes" id="UP000264146"/>
    </source>
</evidence>
<evidence type="ECO:0000313" key="1">
    <source>
        <dbReference type="EMBL" id="CAD7358976.1"/>
    </source>
</evidence>
<proteinExistence type="predicted"/>
<reference evidence="2" key="1">
    <citation type="submission" date="2018-06" db="EMBL/GenBank/DDBJ databases">
        <authorList>
            <consortium name="Pathogen Informatics"/>
            <person name="Doyle S."/>
        </authorList>
    </citation>
    <scope>NUCLEOTIDE SEQUENCE [LARGE SCALE GENOMIC DNA]</scope>
    <source>
        <strain evidence="2">NCTC12218</strain>
    </source>
</reference>